<dbReference type="RefSeq" id="WP_176801647.1">
    <property type="nucleotide sequence ID" value="NZ_JABXYJ010000001.1"/>
</dbReference>
<evidence type="ECO:0000313" key="1">
    <source>
        <dbReference type="EMBL" id="NVO76365.1"/>
    </source>
</evidence>
<dbReference type="AlphaFoldDB" id="A0A850QG44"/>
<dbReference type="PANTHER" id="PTHR33973:SF4">
    <property type="entry name" value="OS07G0153300 PROTEIN"/>
    <property type="match status" value="1"/>
</dbReference>
<gene>
    <name evidence="1" type="ORF">HV832_00785</name>
</gene>
<proteinExistence type="predicted"/>
<dbReference type="Proteomes" id="UP000588051">
    <property type="component" value="Unassembled WGS sequence"/>
</dbReference>
<keyword evidence="2" id="KW-1185">Reference proteome</keyword>
<evidence type="ECO:0000313" key="2">
    <source>
        <dbReference type="Proteomes" id="UP000588051"/>
    </source>
</evidence>
<protein>
    <submittedName>
        <fullName evidence="1">DUF1365 domain-containing protein</fullName>
    </submittedName>
</protein>
<sequence length="279" mass="32511">MNPINRQPATESTASPTAASIQLCTGEVMHRRIRPAKNTFRYGVFFIRIPIRSLMNRQPVVSSRFFSHNRFNLLSFFDSDHGDGQQTLTAWLDRLLRSEGINDACGEIWLQCFPRVLGYVFNPVSFWFCHRNDGSLRAIVCEVCNTFGEKHLYLLEHGDTLENGQELYARKIFHVSPFCQVSGTYRFRFLQHQQTISTSTHKRHIARIDYADEQGIVLMTSISGLEQDMTDQRIWQVMFRYPLMTIAVVFRIHFQALRLWLKRVPFFSKPTPPSQEVSR</sequence>
<dbReference type="PANTHER" id="PTHR33973">
    <property type="entry name" value="OS07G0153300 PROTEIN"/>
    <property type="match status" value="1"/>
</dbReference>
<dbReference type="InterPro" id="IPR010775">
    <property type="entry name" value="DUF1365"/>
</dbReference>
<name>A0A850QG44_9BURK</name>
<dbReference type="EMBL" id="JABXYJ010000001">
    <property type="protein sequence ID" value="NVO76365.1"/>
    <property type="molecule type" value="Genomic_DNA"/>
</dbReference>
<comment type="caution">
    <text evidence="1">The sequence shown here is derived from an EMBL/GenBank/DDBJ whole genome shotgun (WGS) entry which is preliminary data.</text>
</comment>
<reference evidence="1 2" key="1">
    <citation type="submission" date="2020-06" db="EMBL/GenBank/DDBJ databases">
        <authorList>
            <person name="Qiu C."/>
            <person name="Liu Z."/>
        </authorList>
    </citation>
    <scope>NUCLEOTIDE SEQUENCE [LARGE SCALE GENOMIC DNA]</scope>
    <source>
        <strain evidence="1 2">EM 1</strain>
    </source>
</reference>
<accession>A0A850QG44</accession>
<dbReference type="Pfam" id="PF07103">
    <property type="entry name" value="DUF1365"/>
    <property type="match status" value="1"/>
</dbReference>
<organism evidence="1 2">
    <name type="scientific">Undibacterium oligocarboniphilum</name>
    <dbReference type="NCBI Taxonomy" id="666702"/>
    <lineage>
        <taxon>Bacteria</taxon>
        <taxon>Pseudomonadati</taxon>
        <taxon>Pseudomonadota</taxon>
        <taxon>Betaproteobacteria</taxon>
        <taxon>Burkholderiales</taxon>
        <taxon>Oxalobacteraceae</taxon>
        <taxon>Undibacterium</taxon>
    </lineage>
</organism>